<gene>
    <name evidence="2" type="ORF">QE152_g37859</name>
</gene>
<accession>A0AAW1I8Q0</accession>
<dbReference type="Proteomes" id="UP001458880">
    <property type="component" value="Unassembled WGS sequence"/>
</dbReference>
<evidence type="ECO:0000256" key="1">
    <source>
        <dbReference type="SAM" id="MobiDB-lite"/>
    </source>
</evidence>
<evidence type="ECO:0000313" key="3">
    <source>
        <dbReference type="Proteomes" id="UP001458880"/>
    </source>
</evidence>
<dbReference type="AlphaFoldDB" id="A0AAW1I8Q0"/>
<name>A0AAW1I8Q0_POPJA</name>
<keyword evidence="3" id="KW-1185">Reference proteome</keyword>
<proteinExistence type="predicted"/>
<protein>
    <submittedName>
        <fullName evidence="2">Uncharacterized protein</fullName>
    </submittedName>
</protein>
<evidence type="ECO:0000313" key="2">
    <source>
        <dbReference type="EMBL" id="KAK9685674.1"/>
    </source>
</evidence>
<comment type="caution">
    <text evidence="2">The sequence shown here is derived from an EMBL/GenBank/DDBJ whole genome shotgun (WGS) entry which is preliminary data.</text>
</comment>
<organism evidence="2 3">
    <name type="scientific">Popillia japonica</name>
    <name type="common">Japanese beetle</name>
    <dbReference type="NCBI Taxonomy" id="7064"/>
    <lineage>
        <taxon>Eukaryota</taxon>
        <taxon>Metazoa</taxon>
        <taxon>Ecdysozoa</taxon>
        <taxon>Arthropoda</taxon>
        <taxon>Hexapoda</taxon>
        <taxon>Insecta</taxon>
        <taxon>Pterygota</taxon>
        <taxon>Neoptera</taxon>
        <taxon>Endopterygota</taxon>
        <taxon>Coleoptera</taxon>
        <taxon>Polyphaga</taxon>
        <taxon>Scarabaeiformia</taxon>
        <taxon>Scarabaeidae</taxon>
        <taxon>Rutelinae</taxon>
        <taxon>Popillia</taxon>
    </lineage>
</organism>
<dbReference type="EMBL" id="JASPKY010000759">
    <property type="protein sequence ID" value="KAK9685674.1"/>
    <property type="molecule type" value="Genomic_DNA"/>
</dbReference>
<reference evidence="2 3" key="1">
    <citation type="journal article" date="2024" name="BMC Genomics">
        <title>De novo assembly and annotation of Popillia japonica's genome with initial clues to its potential as an invasive pest.</title>
        <authorList>
            <person name="Cucini C."/>
            <person name="Boschi S."/>
            <person name="Funari R."/>
            <person name="Cardaioli E."/>
            <person name="Iannotti N."/>
            <person name="Marturano G."/>
            <person name="Paoli F."/>
            <person name="Bruttini M."/>
            <person name="Carapelli A."/>
            <person name="Frati F."/>
            <person name="Nardi F."/>
        </authorList>
    </citation>
    <scope>NUCLEOTIDE SEQUENCE [LARGE SCALE GENOMIC DNA]</scope>
    <source>
        <strain evidence="2">DMR45628</strain>
    </source>
</reference>
<sequence>MAVFDSAALERGRLSLLESNKTRQTKDELDLIFLGYAASVRKLNPERQGTMKYRIAKFLMEEELQQLNETLIHSRSSTSLSSSSADYGSNTTPMNDQDSNLTVTCWYENFQYS</sequence>
<feature type="region of interest" description="Disordered" evidence="1">
    <location>
        <begin position="73"/>
        <end position="95"/>
    </location>
</feature>
<feature type="compositionally biased region" description="Low complexity" evidence="1">
    <location>
        <begin position="74"/>
        <end position="89"/>
    </location>
</feature>